<dbReference type="InterPro" id="IPR013107">
    <property type="entry name" value="Acyl-CoA_DH_C"/>
</dbReference>
<feature type="domain" description="Acyl-CoA oxidase/dehydrogenase middle" evidence="3">
    <location>
        <begin position="65"/>
        <end position="154"/>
    </location>
</feature>
<evidence type="ECO:0000259" key="4">
    <source>
        <dbReference type="Pfam" id="PF08028"/>
    </source>
</evidence>
<dbReference type="SUPFAM" id="SSF56645">
    <property type="entry name" value="Acyl-CoA dehydrogenase NM domain-like"/>
    <property type="match status" value="1"/>
</dbReference>
<dbReference type="RefSeq" id="WP_378776050.1">
    <property type="nucleotide sequence ID" value="NZ_JBHTMX010000129.1"/>
</dbReference>
<dbReference type="CDD" id="cd00567">
    <property type="entry name" value="ACAD"/>
    <property type="match status" value="1"/>
</dbReference>
<gene>
    <name evidence="5" type="ORF">ACFQ4O_12630</name>
</gene>
<dbReference type="SUPFAM" id="SSF47203">
    <property type="entry name" value="Acyl-CoA dehydrogenase C-terminal domain-like"/>
    <property type="match status" value="1"/>
</dbReference>
<dbReference type="Proteomes" id="UP001597171">
    <property type="component" value="Unassembled WGS sequence"/>
</dbReference>
<dbReference type="Pfam" id="PF02770">
    <property type="entry name" value="Acyl-CoA_dh_M"/>
    <property type="match status" value="1"/>
</dbReference>
<protein>
    <submittedName>
        <fullName evidence="5">Acyl-CoA dehydrogenase</fullName>
        <ecNumber evidence="5">1.3.8.-</ecNumber>
    </submittedName>
</protein>
<dbReference type="Pfam" id="PF08028">
    <property type="entry name" value="Acyl-CoA_dh_2"/>
    <property type="match status" value="1"/>
</dbReference>
<evidence type="ECO:0000313" key="5">
    <source>
        <dbReference type="EMBL" id="MFD1332842.1"/>
    </source>
</evidence>
<name>A0ABW3ZA20_9HYPH</name>
<keyword evidence="2 5" id="KW-0560">Oxidoreductase</keyword>
<dbReference type="PANTHER" id="PTHR43831">
    <property type="entry name" value="ISOBUTYRYL-COA DEHYDROGENASE"/>
    <property type="match status" value="1"/>
</dbReference>
<dbReference type="InterPro" id="IPR046373">
    <property type="entry name" value="Acyl-CoA_Oxase/DH_mid-dom_sf"/>
</dbReference>
<accession>A0ABW3ZA20</accession>
<dbReference type="InterPro" id="IPR006091">
    <property type="entry name" value="Acyl-CoA_Oxase/DH_mid-dom"/>
</dbReference>
<sequence>GRGLEDAARVIGALGQAEPATALIVAMQYISLASVAESAWPLALKRETTAAAAGEGALLNALRVEPDLGTPWRGGLPATILRRTDGGWRLSGRKTYSTGSRALTWGIVWARTDEDVPRVGNVLVPLAGDGVRVHDSWDHLGLRATNSHDVIFDDAPVSDDRAADLRTPEAWAAAPEALGAVWICVLLAALYDGVARAAQAWTIGFLRARTPSNLGAPLATLPLPRHAIGENEAQLALHRRLILSASRDWDRDRSLTLTEAGQIKVAVTEGAIAVTERALRLTGNHGLSRANPLERHHRDVLCGRIHSPQSDMVFAGAGRLALTGDD</sequence>
<dbReference type="InterPro" id="IPR052547">
    <property type="entry name" value="Mito_Isobutyryl-CoADH"/>
</dbReference>
<dbReference type="GO" id="GO:0016491">
    <property type="term" value="F:oxidoreductase activity"/>
    <property type="evidence" value="ECO:0007669"/>
    <property type="project" value="UniProtKB-KW"/>
</dbReference>
<evidence type="ECO:0000259" key="3">
    <source>
        <dbReference type="Pfam" id="PF02770"/>
    </source>
</evidence>
<dbReference type="EMBL" id="JBHTMX010000129">
    <property type="protein sequence ID" value="MFD1332842.1"/>
    <property type="molecule type" value="Genomic_DNA"/>
</dbReference>
<keyword evidence="1" id="KW-0285">Flavoprotein</keyword>
<keyword evidence="6" id="KW-1185">Reference proteome</keyword>
<comment type="caution">
    <text evidence="5">The sequence shown here is derived from an EMBL/GenBank/DDBJ whole genome shotgun (WGS) entry which is preliminary data.</text>
</comment>
<dbReference type="InterPro" id="IPR036250">
    <property type="entry name" value="AcylCo_DH-like_C"/>
</dbReference>
<evidence type="ECO:0000313" key="6">
    <source>
        <dbReference type="Proteomes" id="UP001597171"/>
    </source>
</evidence>
<dbReference type="InterPro" id="IPR009100">
    <property type="entry name" value="AcylCoA_DH/oxidase_NM_dom_sf"/>
</dbReference>
<dbReference type="EC" id="1.3.8.-" evidence="5"/>
<organism evidence="5 6">
    <name type="scientific">Methylopila musalis</name>
    <dbReference type="NCBI Taxonomy" id="1134781"/>
    <lineage>
        <taxon>Bacteria</taxon>
        <taxon>Pseudomonadati</taxon>
        <taxon>Pseudomonadota</taxon>
        <taxon>Alphaproteobacteria</taxon>
        <taxon>Hyphomicrobiales</taxon>
        <taxon>Methylopilaceae</taxon>
        <taxon>Methylopila</taxon>
    </lineage>
</organism>
<reference evidence="6" key="1">
    <citation type="journal article" date="2019" name="Int. J. Syst. Evol. Microbiol.">
        <title>The Global Catalogue of Microorganisms (GCM) 10K type strain sequencing project: providing services to taxonomists for standard genome sequencing and annotation.</title>
        <authorList>
            <consortium name="The Broad Institute Genomics Platform"/>
            <consortium name="The Broad Institute Genome Sequencing Center for Infectious Disease"/>
            <person name="Wu L."/>
            <person name="Ma J."/>
        </authorList>
    </citation>
    <scope>NUCLEOTIDE SEQUENCE [LARGE SCALE GENOMIC DNA]</scope>
    <source>
        <strain evidence="6">CCUG 61696</strain>
    </source>
</reference>
<dbReference type="Gene3D" id="1.20.140.10">
    <property type="entry name" value="Butyryl-CoA Dehydrogenase, subunit A, domain 3"/>
    <property type="match status" value="1"/>
</dbReference>
<proteinExistence type="predicted"/>
<dbReference type="Gene3D" id="2.40.110.10">
    <property type="entry name" value="Butyryl-CoA Dehydrogenase, subunit A, domain 2"/>
    <property type="match status" value="1"/>
</dbReference>
<dbReference type="PANTHER" id="PTHR43831:SF1">
    <property type="entry name" value="ISOBUTYRYL-COA DEHYDROGENASE, MITOCHONDRIAL"/>
    <property type="match status" value="1"/>
</dbReference>
<feature type="non-terminal residue" evidence="5">
    <location>
        <position position="1"/>
    </location>
</feature>
<feature type="domain" description="Acyl-CoA dehydrogenase C-terminal" evidence="4">
    <location>
        <begin position="187"/>
        <end position="307"/>
    </location>
</feature>
<evidence type="ECO:0000256" key="2">
    <source>
        <dbReference type="ARBA" id="ARBA00023002"/>
    </source>
</evidence>
<evidence type="ECO:0000256" key="1">
    <source>
        <dbReference type="ARBA" id="ARBA00022630"/>
    </source>
</evidence>